<gene>
    <name evidence="1" type="ORF">GJQ69_00980</name>
</gene>
<dbReference type="Pfam" id="PF05521">
    <property type="entry name" value="Phage_HCP"/>
    <property type="match status" value="1"/>
</dbReference>
<dbReference type="Proteomes" id="UP000501316">
    <property type="component" value="Chromosome"/>
</dbReference>
<dbReference type="InterPro" id="IPR038666">
    <property type="entry name" value="SSP1_head-tail_sf"/>
</dbReference>
<dbReference type="RefSeq" id="WP_174192687.1">
    <property type="nucleotide sequence ID" value="NZ_CP046051.1"/>
</dbReference>
<evidence type="ECO:0008006" key="3">
    <source>
        <dbReference type="Google" id="ProtNLM"/>
    </source>
</evidence>
<protein>
    <recommendedName>
        <fullName evidence="3">Head-tail adaptor protein</fullName>
    </recommendedName>
</protein>
<sequence>MRYKMHISELRTLIRIQRKVVTGTGIHQTISWIDLGNTLSTDPPRYLRCKWYPLGGTEAWIAQSVQVIDAANVVMRYNPLITASCRLIRGNIVYTIIDPMDPDQHREWIVFKVKASLSV</sequence>
<dbReference type="KEGG" id="clf:GJQ69_00980"/>
<dbReference type="EMBL" id="CP046051">
    <property type="protein sequence ID" value="QKN23186.1"/>
    <property type="molecule type" value="Genomic_DNA"/>
</dbReference>
<organism evidence="1 2">
    <name type="scientific">Caproicibacterium lactatifermentans</name>
    <dbReference type="NCBI Taxonomy" id="2666138"/>
    <lineage>
        <taxon>Bacteria</taxon>
        <taxon>Bacillati</taxon>
        <taxon>Bacillota</taxon>
        <taxon>Clostridia</taxon>
        <taxon>Eubacteriales</taxon>
        <taxon>Oscillospiraceae</taxon>
        <taxon>Caproicibacterium</taxon>
    </lineage>
</organism>
<dbReference type="InterPro" id="IPR008767">
    <property type="entry name" value="Phage_SPP1_head-tail_adaptor"/>
</dbReference>
<proteinExistence type="predicted"/>
<evidence type="ECO:0000313" key="1">
    <source>
        <dbReference type="EMBL" id="QKN23186.1"/>
    </source>
</evidence>
<dbReference type="AlphaFoldDB" id="A0A859DN84"/>
<evidence type="ECO:0000313" key="2">
    <source>
        <dbReference type="Proteomes" id="UP000501316"/>
    </source>
</evidence>
<reference evidence="1 2" key="1">
    <citation type="submission" date="2019-11" db="EMBL/GenBank/DDBJ databases">
        <authorList>
            <person name="Ren C."/>
            <person name="Wang H."/>
            <person name="Xu Y."/>
        </authorList>
    </citation>
    <scope>NUCLEOTIDE SEQUENCE [LARGE SCALE GENOMIC DNA]</scope>
    <source>
        <strain evidence="1 2">LBM 19010</strain>
    </source>
</reference>
<name>A0A859DN84_9FIRM</name>
<dbReference type="Gene3D" id="2.40.10.270">
    <property type="entry name" value="Bacteriophage SPP1 head-tail adaptor protein"/>
    <property type="match status" value="1"/>
</dbReference>
<accession>A0A859DN84</accession>